<dbReference type="AlphaFoldDB" id="A0A8H4QLQ9"/>
<evidence type="ECO:0000313" key="2">
    <source>
        <dbReference type="Proteomes" id="UP000521872"/>
    </source>
</evidence>
<dbReference type="SUPFAM" id="SSF81383">
    <property type="entry name" value="F-box domain"/>
    <property type="match status" value="1"/>
</dbReference>
<dbReference type="InterPro" id="IPR036047">
    <property type="entry name" value="F-box-like_dom_sf"/>
</dbReference>
<gene>
    <name evidence="1" type="ORF">D9613_010901</name>
</gene>
<organism evidence="1 2">
    <name type="scientific">Agrocybe pediades</name>
    <dbReference type="NCBI Taxonomy" id="84607"/>
    <lineage>
        <taxon>Eukaryota</taxon>
        <taxon>Fungi</taxon>
        <taxon>Dikarya</taxon>
        <taxon>Basidiomycota</taxon>
        <taxon>Agaricomycotina</taxon>
        <taxon>Agaricomycetes</taxon>
        <taxon>Agaricomycetidae</taxon>
        <taxon>Agaricales</taxon>
        <taxon>Agaricineae</taxon>
        <taxon>Strophariaceae</taxon>
        <taxon>Agrocybe</taxon>
    </lineage>
</organism>
<keyword evidence="2" id="KW-1185">Reference proteome</keyword>
<accession>A0A8H4QLQ9</accession>
<comment type="caution">
    <text evidence="1">The sequence shown here is derived from an EMBL/GenBank/DDBJ whole genome shotgun (WGS) entry which is preliminary data.</text>
</comment>
<dbReference type="Proteomes" id="UP000521872">
    <property type="component" value="Unassembled WGS sequence"/>
</dbReference>
<sequence>MRSSPNTPRIPTPISVLHEDILWRIFMENVDFPEDITVWRPTYTRPLITARHCSQVCRQWRDIFLSSSSIWAKMIDVDSLEQKTDKWREEVVSRAGQVPLWVYGRVQRGMVDFVGQFLKNNWPRIQAVGICELSLTTLSLREHREMWACLSRPAPNLRRMDILISDSYQRTVLLGPLFGNDAPALKELQIASSTYKFEKTASWIRNLSAVTFYKSFSTKEMLEALEYMPQLMHLKVAMEETSDPNHPTMESENSVIHMPNLKMMELDGYLRGITAVLTNITPSSDCCLSIMLDSDDSSFDMEEYRQYEKASTKYFVSYFSLHRPTALRVEFPLNCSAILADGAPTDGRCFAIPIFGDLVPDSVKFSAIPEQLVKAGSLTSVEELKIGQWCDGAFALDDTETFTRLADMNIFSLVTILTAIDEVLDLFLTQASLKEGFPNLTVLKIVPDEIEWEHWYSFPTDQSPAYHRFLKHRKAIGLPISVLEIHLDALENVDYLEEHTGLVVRSFYRHQYLGEYRCGDGHPERLRFGTTKKR</sequence>
<reference evidence="1 2" key="1">
    <citation type="submission" date="2019-12" db="EMBL/GenBank/DDBJ databases">
        <authorList>
            <person name="Floudas D."/>
            <person name="Bentzer J."/>
            <person name="Ahren D."/>
            <person name="Johansson T."/>
            <person name="Persson P."/>
            <person name="Tunlid A."/>
        </authorList>
    </citation>
    <scope>NUCLEOTIDE SEQUENCE [LARGE SCALE GENOMIC DNA]</scope>
    <source>
        <strain evidence="1 2">CBS 102.39</strain>
    </source>
</reference>
<evidence type="ECO:0000313" key="1">
    <source>
        <dbReference type="EMBL" id="KAF4613158.1"/>
    </source>
</evidence>
<evidence type="ECO:0008006" key="3">
    <source>
        <dbReference type="Google" id="ProtNLM"/>
    </source>
</evidence>
<dbReference type="Gene3D" id="1.20.1280.50">
    <property type="match status" value="1"/>
</dbReference>
<dbReference type="EMBL" id="JAACJL010000046">
    <property type="protein sequence ID" value="KAF4613158.1"/>
    <property type="molecule type" value="Genomic_DNA"/>
</dbReference>
<proteinExistence type="predicted"/>
<protein>
    <recommendedName>
        <fullName evidence="3">F-box domain-containing protein</fullName>
    </recommendedName>
</protein>
<name>A0A8H4QLQ9_9AGAR</name>